<reference evidence="2" key="1">
    <citation type="submission" date="2018-02" db="EMBL/GenBank/DDBJ databases">
        <authorList>
            <person name="Moore K."/>
            <person name="Momper L."/>
        </authorList>
    </citation>
    <scope>NUCLEOTIDE SEQUENCE [LARGE SCALE GENOMIC DNA]</scope>
    <source>
        <strain evidence="2">ULC18</strain>
    </source>
</reference>
<dbReference type="AlphaFoldDB" id="A0A2T1EBD2"/>
<name>A0A2T1EBD2_9CYAN</name>
<dbReference type="OrthoDB" id="9788616at2"/>
<keyword evidence="2" id="KW-1185">Reference proteome</keyword>
<proteinExistence type="predicted"/>
<reference evidence="1 2" key="2">
    <citation type="submission" date="2018-03" db="EMBL/GenBank/DDBJ databases">
        <title>The ancient ancestry and fast evolution of plastids.</title>
        <authorList>
            <person name="Moore K.R."/>
            <person name="Magnabosco C."/>
            <person name="Momper L."/>
            <person name="Gold D.A."/>
            <person name="Bosak T."/>
            <person name="Fournier G.P."/>
        </authorList>
    </citation>
    <scope>NUCLEOTIDE SEQUENCE [LARGE SCALE GENOMIC DNA]</scope>
    <source>
        <strain evidence="1 2">ULC18</strain>
    </source>
</reference>
<evidence type="ECO:0000313" key="2">
    <source>
        <dbReference type="Proteomes" id="UP000239576"/>
    </source>
</evidence>
<protein>
    <submittedName>
        <fullName evidence="1">Uncharacterized protein</fullName>
    </submittedName>
</protein>
<sequence length="65" mass="7445">MGSFRHVLLSLPDKHTGNNTCYKMEDAALSAFSRLPYWRDRLTKHAAHRAIFVDAPDRFAQQIGD</sequence>
<dbReference type="Proteomes" id="UP000239576">
    <property type="component" value="Unassembled WGS sequence"/>
</dbReference>
<comment type="caution">
    <text evidence="1">The sequence shown here is derived from an EMBL/GenBank/DDBJ whole genome shotgun (WGS) entry which is preliminary data.</text>
</comment>
<organism evidence="1 2">
    <name type="scientific">Stenomitos frigidus ULC18</name>
    <dbReference type="NCBI Taxonomy" id="2107698"/>
    <lineage>
        <taxon>Bacteria</taxon>
        <taxon>Bacillati</taxon>
        <taxon>Cyanobacteriota</taxon>
        <taxon>Cyanophyceae</taxon>
        <taxon>Leptolyngbyales</taxon>
        <taxon>Leptolyngbyaceae</taxon>
        <taxon>Stenomitos</taxon>
    </lineage>
</organism>
<accession>A0A2T1EBD2</accession>
<gene>
    <name evidence="1" type="ORF">C7B82_09720</name>
</gene>
<evidence type="ECO:0000313" key="1">
    <source>
        <dbReference type="EMBL" id="PSB30040.1"/>
    </source>
</evidence>
<dbReference type="EMBL" id="PVWK01000056">
    <property type="protein sequence ID" value="PSB30040.1"/>
    <property type="molecule type" value="Genomic_DNA"/>
</dbReference>